<keyword evidence="1" id="KW-0732">Signal</keyword>
<dbReference type="Gene3D" id="2.130.10.80">
    <property type="entry name" value="Galactose oxidase/kelch, beta-propeller"/>
    <property type="match status" value="1"/>
</dbReference>
<evidence type="ECO:0000313" key="4">
    <source>
        <dbReference type="Proteomes" id="UP000272400"/>
    </source>
</evidence>
<dbReference type="InterPro" id="IPR011043">
    <property type="entry name" value="Gal_Oxase/kelch_b-propeller"/>
</dbReference>
<dbReference type="AlphaFoldDB" id="A0A3N1D5I2"/>
<gene>
    <name evidence="3" type="ORF">EDD29_6394</name>
</gene>
<dbReference type="Gene3D" id="2.60.40.10">
    <property type="entry name" value="Immunoglobulins"/>
    <property type="match status" value="1"/>
</dbReference>
<proteinExistence type="predicted"/>
<dbReference type="Pfam" id="PF09118">
    <property type="entry name" value="GO-like_E_set"/>
    <property type="match status" value="1"/>
</dbReference>
<dbReference type="Proteomes" id="UP000272400">
    <property type="component" value="Unassembled WGS sequence"/>
</dbReference>
<reference evidence="3 4" key="1">
    <citation type="submission" date="2018-11" db="EMBL/GenBank/DDBJ databases">
        <title>Sequencing the genomes of 1000 actinobacteria strains.</title>
        <authorList>
            <person name="Klenk H.-P."/>
        </authorList>
    </citation>
    <scope>NUCLEOTIDE SEQUENCE [LARGE SCALE GENOMIC DNA]</scope>
    <source>
        <strain evidence="3 4">DSM 44254</strain>
    </source>
</reference>
<dbReference type="SUPFAM" id="SSF50965">
    <property type="entry name" value="Galactose oxidase, central domain"/>
    <property type="match status" value="1"/>
</dbReference>
<dbReference type="PANTHER" id="PTHR32208">
    <property type="entry name" value="SECRETED PROTEIN-RELATED"/>
    <property type="match status" value="1"/>
</dbReference>
<sequence>MKTHNPRVRALLSGLAVAVTATVPAAIPAPASAAPNLVPNPKLETMAGKLPKCWTTWSTGHNTAKTKVVAGRSGKRAVQIDMKVRVSGARALVQTPACAIKTTGGKRFDLSFYLKSDTAKMKVVTFRKDAKGKWHKWKDLAVGGASAKWKRVEVRTPFAPDGTTAIRFGLAVEGKGKITTDDYTAVRAPGVTGVCTDPNGCTQGKWAVREFGDPVPDGEGDTGDGGTGLKKGVRAMHAVLLVTGKVLLIAGSGNNRANFDNRLEAGRLVSWLYDPIKNTYKKIGTPSDMFCAGHVQLSDGRVLVMGGTKKYPDYVPQEDGWLGEERSYLFDPFDEKYIQTNDMSDGHWYPSATVLGNGDVYTVGGYAGEYAGGRQQISRVTELFKYDKNSKTGGKWLPENQVVQTGINWATYPSLILTQDNRLFYTGASVFGHPTGNNDGNNYSDGEPFLGPGFLDIKTKKWTPVGGLSQDHARDQAASLLLPPAQNQKVMVLGGMNFNGTAQGQQDGAHQHTDIVDLDDAGAGFKRGPDLLTPKVYLSAVILPDGKVFETGGSRGNRAGYTHEASVFDPKKPGQWTPMAADPVGRTYHNSSILLPNGAVMAQGSNPASNFYDTRISIYKPPYFFKGPRPKITGVGTRYWAYGNTYTFKTNRKIKTAWLIRPAAVTHSSDPNQRAVAPEKLTVTGKTVKFKLTGKSSIAPPGWYMLFATDAKGLPSVARWIHVG</sequence>
<dbReference type="PANTHER" id="PTHR32208:SF21">
    <property type="entry name" value="LOW QUALITY PROTEIN: ALDEHYDE OXIDASE GLOX-LIKE"/>
    <property type="match status" value="1"/>
</dbReference>
<comment type="caution">
    <text evidence="3">The sequence shown here is derived from an EMBL/GenBank/DDBJ whole genome shotgun (WGS) entry which is preliminary data.</text>
</comment>
<evidence type="ECO:0000259" key="2">
    <source>
        <dbReference type="Pfam" id="PF09118"/>
    </source>
</evidence>
<dbReference type="CDD" id="cd02851">
    <property type="entry name" value="E_set_GO_C"/>
    <property type="match status" value="1"/>
</dbReference>
<evidence type="ECO:0000256" key="1">
    <source>
        <dbReference type="SAM" id="SignalP"/>
    </source>
</evidence>
<keyword evidence="4" id="KW-1185">Reference proteome</keyword>
<dbReference type="InterPro" id="IPR037293">
    <property type="entry name" value="Gal_Oxidase_central_sf"/>
</dbReference>
<evidence type="ECO:0000313" key="3">
    <source>
        <dbReference type="EMBL" id="ROO88716.1"/>
    </source>
</evidence>
<dbReference type="InterPro" id="IPR014756">
    <property type="entry name" value="Ig_E-set"/>
</dbReference>
<dbReference type="InterPro" id="IPR015202">
    <property type="entry name" value="GO-like_E_set"/>
</dbReference>
<feature type="signal peptide" evidence="1">
    <location>
        <begin position="1"/>
        <end position="33"/>
    </location>
</feature>
<dbReference type="GO" id="GO:0005975">
    <property type="term" value="P:carbohydrate metabolic process"/>
    <property type="evidence" value="ECO:0007669"/>
    <property type="project" value="UniProtKB-ARBA"/>
</dbReference>
<organism evidence="3 4">
    <name type="scientific">Actinocorallia herbida</name>
    <dbReference type="NCBI Taxonomy" id="58109"/>
    <lineage>
        <taxon>Bacteria</taxon>
        <taxon>Bacillati</taxon>
        <taxon>Actinomycetota</taxon>
        <taxon>Actinomycetes</taxon>
        <taxon>Streptosporangiales</taxon>
        <taxon>Thermomonosporaceae</taxon>
        <taxon>Actinocorallia</taxon>
    </lineage>
</organism>
<feature type="domain" description="Galactose oxidase-like Early set" evidence="2">
    <location>
        <begin position="629"/>
        <end position="723"/>
    </location>
</feature>
<protein>
    <submittedName>
        <fullName evidence="3">Uncharacterized protein DUF1929</fullName>
    </submittedName>
</protein>
<accession>A0A3N1D5I2</accession>
<dbReference type="SUPFAM" id="SSF81296">
    <property type="entry name" value="E set domains"/>
    <property type="match status" value="1"/>
</dbReference>
<dbReference type="Gene3D" id="2.60.120.260">
    <property type="entry name" value="Galactose-binding domain-like"/>
    <property type="match status" value="1"/>
</dbReference>
<dbReference type="EMBL" id="RJKE01000001">
    <property type="protein sequence ID" value="ROO88716.1"/>
    <property type="molecule type" value="Genomic_DNA"/>
</dbReference>
<name>A0A3N1D5I2_9ACTN</name>
<dbReference type="InterPro" id="IPR013783">
    <property type="entry name" value="Ig-like_fold"/>
</dbReference>
<feature type="chain" id="PRO_5018066397" evidence="1">
    <location>
        <begin position="34"/>
        <end position="724"/>
    </location>
</feature>